<protein>
    <submittedName>
        <fullName evidence="2">Uncharacterized protein</fullName>
    </submittedName>
</protein>
<comment type="caution">
    <text evidence="2">The sequence shown here is derived from an EMBL/GenBank/DDBJ whole genome shotgun (WGS) entry which is preliminary data.</text>
</comment>
<evidence type="ECO:0000313" key="3">
    <source>
        <dbReference type="Proteomes" id="UP001603857"/>
    </source>
</evidence>
<sequence>MKLEETSEGAWLQHSGNHEIGNSEAGKDPAEIRLRSREYDEGPIKDEEDNALEYGLPSSDTVNPICLSG</sequence>
<gene>
    <name evidence="2" type="ORF">Fmac_006016</name>
</gene>
<evidence type="ECO:0000256" key="1">
    <source>
        <dbReference type="SAM" id="MobiDB-lite"/>
    </source>
</evidence>
<dbReference type="Proteomes" id="UP001603857">
    <property type="component" value="Unassembled WGS sequence"/>
</dbReference>
<evidence type="ECO:0000313" key="2">
    <source>
        <dbReference type="EMBL" id="KAL2344731.1"/>
    </source>
</evidence>
<organism evidence="2 3">
    <name type="scientific">Flemingia macrophylla</name>
    <dbReference type="NCBI Taxonomy" id="520843"/>
    <lineage>
        <taxon>Eukaryota</taxon>
        <taxon>Viridiplantae</taxon>
        <taxon>Streptophyta</taxon>
        <taxon>Embryophyta</taxon>
        <taxon>Tracheophyta</taxon>
        <taxon>Spermatophyta</taxon>
        <taxon>Magnoliopsida</taxon>
        <taxon>eudicotyledons</taxon>
        <taxon>Gunneridae</taxon>
        <taxon>Pentapetalae</taxon>
        <taxon>rosids</taxon>
        <taxon>fabids</taxon>
        <taxon>Fabales</taxon>
        <taxon>Fabaceae</taxon>
        <taxon>Papilionoideae</taxon>
        <taxon>50 kb inversion clade</taxon>
        <taxon>NPAAA clade</taxon>
        <taxon>indigoferoid/millettioid clade</taxon>
        <taxon>Phaseoleae</taxon>
        <taxon>Flemingia</taxon>
    </lineage>
</organism>
<accession>A0ABD1N9X5</accession>
<feature type="region of interest" description="Disordered" evidence="1">
    <location>
        <begin position="1"/>
        <end position="69"/>
    </location>
</feature>
<reference evidence="2 3" key="1">
    <citation type="submission" date="2024-08" db="EMBL/GenBank/DDBJ databases">
        <title>Insights into the chromosomal genome structure of Flemingia macrophylla.</title>
        <authorList>
            <person name="Ding Y."/>
            <person name="Zhao Y."/>
            <person name="Bi W."/>
            <person name="Wu M."/>
            <person name="Zhao G."/>
            <person name="Gong Y."/>
            <person name="Li W."/>
            <person name="Zhang P."/>
        </authorList>
    </citation>
    <scope>NUCLEOTIDE SEQUENCE [LARGE SCALE GENOMIC DNA]</scope>
    <source>
        <strain evidence="2">DYQJB</strain>
        <tissue evidence="2">Leaf</tissue>
    </source>
</reference>
<feature type="compositionally biased region" description="Basic and acidic residues" evidence="1">
    <location>
        <begin position="25"/>
        <end position="45"/>
    </location>
</feature>
<dbReference type="AlphaFoldDB" id="A0ABD1N9X5"/>
<dbReference type="EMBL" id="JBGMDY010000002">
    <property type="protein sequence ID" value="KAL2344731.1"/>
    <property type="molecule type" value="Genomic_DNA"/>
</dbReference>
<proteinExistence type="predicted"/>
<name>A0ABD1N9X5_9FABA</name>
<keyword evidence="3" id="KW-1185">Reference proteome</keyword>